<dbReference type="EMBL" id="ML992663">
    <property type="protein sequence ID" value="KAF2216672.1"/>
    <property type="molecule type" value="Genomic_DNA"/>
</dbReference>
<evidence type="ECO:0000313" key="1">
    <source>
        <dbReference type="EMBL" id="KAF2216672.1"/>
    </source>
</evidence>
<proteinExistence type="predicted"/>
<accession>A0A6A6FT58</accession>
<gene>
    <name evidence="1" type="ORF">CERZMDRAFT_89684</name>
</gene>
<sequence>MLQVRAKQASGMWGIMLPLLFFEGRKITKQIRNDIFLQKKSCSKLSRSPSKLRSPILSLFFSIQNDVGIREESGPIASSSAVS</sequence>
<keyword evidence="2" id="KW-1185">Reference proteome</keyword>
<name>A0A6A6FT58_9PEZI</name>
<evidence type="ECO:0000313" key="2">
    <source>
        <dbReference type="Proteomes" id="UP000799539"/>
    </source>
</evidence>
<reference evidence="1" key="1">
    <citation type="journal article" date="2020" name="Stud. Mycol.">
        <title>101 Dothideomycetes genomes: a test case for predicting lifestyles and emergence of pathogens.</title>
        <authorList>
            <person name="Haridas S."/>
            <person name="Albert R."/>
            <person name="Binder M."/>
            <person name="Bloem J."/>
            <person name="Labutti K."/>
            <person name="Salamov A."/>
            <person name="Andreopoulos B."/>
            <person name="Baker S."/>
            <person name="Barry K."/>
            <person name="Bills G."/>
            <person name="Bluhm B."/>
            <person name="Cannon C."/>
            <person name="Castanera R."/>
            <person name="Culley D."/>
            <person name="Daum C."/>
            <person name="Ezra D."/>
            <person name="Gonzalez J."/>
            <person name="Henrissat B."/>
            <person name="Kuo A."/>
            <person name="Liang C."/>
            <person name="Lipzen A."/>
            <person name="Lutzoni F."/>
            <person name="Magnuson J."/>
            <person name="Mondo S."/>
            <person name="Nolan M."/>
            <person name="Ohm R."/>
            <person name="Pangilinan J."/>
            <person name="Park H.-J."/>
            <person name="Ramirez L."/>
            <person name="Alfaro M."/>
            <person name="Sun H."/>
            <person name="Tritt A."/>
            <person name="Yoshinaga Y."/>
            <person name="Zwiers L.-H."/>
            <person name="Turgeon B."/>
            <person name="Goodwin S."/>
            <person name="Spatafora J."/>
            <person name="Crous P."/>
            <person name="Grigoriev I."/>
        </authorList>
    </citation>
    <scope>NUCLEOTIDE SEQUENCE</scope>
    <source>
        <strain evidence="1">SCOH1-5</strain>
    </source>
</reference>
<dbReference type="Proteomes" id="UP000799539">
    <property type="component" value="Unassembled WGS sequence"/>
</dbReference>
<organism evidence="1 2">
    <name type="scientific">Cercospora zeae-maydis SCOH1-5</name>
    <dbReference type="NCBI Taxonomy" id="717836"/>
    <lineage>
        <taxon>Eukaryota</taxon>
        <taxon>Fungi</taxon>
        <taxon>Dikarya</taxon>
        <taxon>Ascomycota</taxon>
        <taxon>Pezizomycotina</taxon>
        <taxon>Dothideomycetes</taxon>
        <taxon>Dothideomycetidae</taxon>
        <taxon>Mycosphaerellales</taxon>
        <taxon>Mycosphaerellaceae</taxon>
        <taxon>Cercospora</taxon>
    </lineage>
</organism>
<dbReference type="AlphaFoldDB" id="A0A6A6FT58"/>
<protein>
    <submittedName>
        <fullName evidence="1">Uncharacterized protein</fullName>
    </submittedName>
</protein>